<comment type="caution">
    <text evidence="1">The sequence shown here is derived from an EMBL/GenBank/DDBJ whole genome shotgun (WGS) entry which is preliminary data.</text>
</comment>
<accession>A0A2U1FI35</accession>
<evidence type="ECO:0000313" key="1">
    <source>
        <dbReference type="EMBL" id="PVZ11839.1"/>
    </source>
</evidence>
<dbReference type="RefSeq" id="WP_423716785.1">
    <property type="nucleotide sequence ID" value="NZ_QEKW01000003.1"/>
</dbReference>
<gene>
    <name evidence="1" type="ORF">C8D89_103169</name>
</gene>
<organism evidence="1 2">
    <name type="scientific">Actinomycetospora cinnamomea</name>
    <dbReference type="NCBI Taxonomy" id="663609"/>
    <lineage>
        <taxon>Bacteria</taxon>
        <taxon>Bacillati</taxon>
        <taxon>Actinomycetota</taxon>
        <taxon>Actinomycetes</taxon>
        <taxon>Pseudonocardiales</taxon>
        <taxon>Pseudonocardiaceae</taxon>
        <taxon>Actinomycetospora</taxon>
    </lineage>
</organism>
<reference evidence="1 2" key="1">
    <citation type="submission" date="2018-04" db="EMBL/GenBank/DDBJ databases">
        <title>Genomic Encyclopedia of Type Strains, Phase IV (KMG-IV): sequencing the most valuable type-strain genomes for metagenomic binning, comparative biology and taxonomic classification.</title>
        <authorList>
            <person name="Goeker M."/>
        </authorList>
    </citation>
    <scope>NUCLEOTIDE SEQUENCE [LARGE SCALE GENOMIC DNA]</scope>
    <source>
        <strain evidence="1 2">DSM 45771</strain>
    </source>
</reference>
<dbReference type="AlphaFoldDB" id="A0A2U1FI35"/>
<keyword evidence="2" id="KW-1185">Reference proteome</keyword>
<sequence length="33" mass="3907">MKKILVLALLGGAGYVLWDSRDDIRRYLRIRNM</sequence>
<protein>
    <submittedName>
        <fullName evidence="1">Uncharacterized protein</fullName>
    </submittedName>
</protein>
<dbReference type="Proteomes" id="UP000245639">
    <property type="component" value="Unassembled WGS sequence"/>
</dbReference>
<proteinExistence type="predicted"/>
<dbReference type="EMBL" id="QEKW01000003">
    <property type="protein sequence ID" value="PVZ11839.1"/>
    <property type="molecule type" value="Genomic_DNA"/>
</dbReference>
<evidence type="ECO:0000313" key="2">
    <source>
        <dbReference type="Proteomes" id="UP000245639"/>
    </source>
</evidence>
<name>A0A2U1FI35_9PSEU</name>
<dbReference type="Pfam" id="PF21833">
    <property type="entry name" value="DUF6893"/>
    <property type="match status" value="1"/>
</dbReference>
<dbReference type="InterPro" id="IPR054188">
    <property type="entry name" value="DUF6893"/>
</dbReference>